<dbReference type="SUPFAM" id="SSF55874">
    <property type="entry name" value="ATPase domain of HSP90 chaperone/DNA topoisomerase II/histidine kinase"/>
    <property type="match status" value="1"/>
</dbReference>
<evidence type="ECO:0000256" key="5">
    <source>
        <dbReference type="ARBA" id="ARBA00022777"/>
    </source>
</evidence>
<evidence type="ECO:0000313" key="8">
    <source>
        <dbReference type="Proteomes" id="UP000765845"/>
    </source>
</evidence>
<keyword evidence="4" id="KW-0808">Transferase</keyword>
<keyword evidence="5" id="KW-0418">Kinase</keyword>
<dbReference type="Proteomes" id="UP000765845">
    <property type="component" value="Unassembled WGS sequence"/>
</dbReference>
<reference evidence="7 8" key="1">
    <citation type="submission" date="2020-04" db="EMBL/GenBank/DDBJ databases">
        <authorList>
            <person name="Yoon J."/>
        </authorList>
    </citation>
    <scope>NUCLEOTIDE SEQUENCE [LARGE SCALE GENOMIC DNA]</scope>
    <source>
        <strain evidence="7 8">KMU-166</strain>
    </source>
</reference>
<feature type="domain" description="Histidine kinase" evidence="6">
    <location>
        <begin position="1"/>
        <end position="118"/>
    </location>
</feature>
<evidence type="ECO:0000259" key="6">
    <source>
        <dbReference type="PROSITE" id="PS50109"/>
    </source>
</evidence>
<keyword evidence="8" id="KW-1185">Reference proteome</keyword>
<comment type="catalytic activity">
    <reaction evidence="1">
        <text>ATP + protein L-histidine = ADP + protein N-phospho-L-histidine.</text>
        <dbReference type="EC" id="2.7.13.3"/>
    </reaction>
</comment>
<name>A0ABX1GA45_9GAMM</name>
<dbReference type="InterPro" id="IPR005467">
    <property type="entry name" value="His_kinase_dom"/>
</dbReference>
<accession>A0ABX1GA45</accession>
<evidence type="ECO:0000256" key="4">
    <source>
        <dbReference type="ARBA" id="ARBA00022679"/>
    </source>
</evidence>
<proteinExistence type="predicted"/>
<evidence type="ECO:0000256" key="2">
    <source>
        <dbReference type="ARBA" id="ARBA00012438"/>
    </source>
</evidence>
<organism evidence="7 8">
    <name type="scientific">Spongiibacter thalassae</name>
    <dbReference type="NCBI Taxonomy" id="2721624"/>
    <lineage>
        <taxon>Bacteria</taxon>
        <taxon>Pseudomonadati</taxon>
        <taxon>Pseudomonadota</taxon>
        <taxon>Gammaproteobacteria</taxon>
        <taxon>Cellvibrionales</taxon>
        <taxon>Spongiibacteraceae</taxon>
        <taxon>Spongiibacter</taxon>
    </lineage>
</organism>
<evidence type="ECO:0000256" key="3">
    <source>
        <dbReference type="ARBA" id="ARBA00022553"/>
    </source>
</evidence>
<gene>
    <name evidence="7" type="ORF">HCU74_00105</name>
</gene>
<keyword evidence="3" id="KW-0597">Phosphoprotein</keyword>
<dbReference type="InterPro" id="IPR004358">
    <property type="entry name" value="Sig_transdc_His_kin-like_C"/>
</dbReference>
<protein>
    <recommendedName>
        <fullName evidence="2">histidine kinase</fullName>
        <ecNumber evidence="2">2.7.13.3</ecNumber>
    </recommendedName>
</protein>
<dbReference type="EMBL" id="JAAWWK010000001">
    <property type="protein sequence ID" value="NKI15811.1"/>
    <property type="molecule type" value="Genomic_DNA"/>
</dbReference>
<dbReference type="InterPro" id="IPR003594">
    <property type="entry name" value="HATPase_dom"/>
</dbReference>
<sequence length="122" mass="13636">MPNLRGYETELRLLFQNLLSNALKFSRPDTPPEIHVSATPVAGGWKFSVRDNGIGIAKEHREKIFGVFKRLHTKQEYPGTGIGLAHCKKVVELHNGHIWAEESSSGGTQIGFILKEPEDEKT</sequence>
<dbReference type="PROSITE" id="PS50109">
    <property type="entry name" value="HIS_KIN"/>
    <property type="match status" value="1"/>
</dbReference>
<dbReference type="PANTHER" id="PTHR43304">
    <property type="entry name" value="PHYTOCHROME-LIKE PROTEIN CPH1"/>
    <property type="match status" value="1"/>
</dbReference>
<dbReference type="Pfam" id="PF02518">
    <property type="entry name" value="HATPase_c"/>
    <property type="match status" value="1"/>
</dbReference>
<evidence type="ECO:0000256" key="1">
    <source>
        <dbReference type="ARBA" id="ARBA00000085"/>
    </source>
</evidence>
<dbReference type="InterPro" id="IPR052162">
    <property type="entry name" value="Sensor_kinase/Photoreceptor"/>
</dbReference>
<dbReference type="InterPro" id="IPR036890">
    <property type="entry name" value="HATPase_C_sf"/>
</dbReference>
<dbReference type="PANTHER" id="PTHR43304:SF1">
    <property type="entry name" value="PAC DOMAIN-CONTAINING PROTEIN"/>
    <property type="match status" value="1"/>
</dbReference>
<dbReference type="Gene3D" id="3.30.565.10">
    <property type="entry name" value="Histidine kinase-like ATPase, C-terminal domain"/>
    <property type="match status" value="1"/>
</dbReference>
<dbReference type="EC" id="2.7.13.3" evidence="2"/>
<evidence type="ECO:0000313" key="7">
    <source>
        <dbReference type="EMBL" id="NKI15811.1"/>
    </source>
</evidence>
<dbReference type="PRINTS" id="PR00344">
    <property type="entry name" value="BCTRLSENSOR"/>
</dbReference>
<comment type="caution">
    <text evidence="7">The sequence shown here is derived from an EMBL/GenBank/DDBJ whole genome shotgun (WGS) entry which is preliminary data.</text>
</comment>
<dbReference type="SMART" id="SM00387">
    <property type="entry name" value="HATPase_c"/>
    <property type="match status" value="1"/>
</dbReference>